<reference evidence="1" key="1">
    <citation type="submission" date="2022-07" db="EMBL/GenBank/DDBJ databases">
        <title>Phylogenomic reconstructions and comparative analyses of Kickxellomycotina fungi.</title>
        <authorList>
            <person name="Reynolds N.K."/>
            <person name="Stajich J.E."/>
            <person name="Barry K."/>
            <person name="Grigoriev I.V."/>
            <person name="Crous P."/>
            <person name="Smith M.E."/>
        </authorList>
    </citation>
    <scope>NUCLEOTIDE SEQUENCE</scope>
    <source>
        <strain evidence="1">NRRL 5244</strain>
    </source>
</reference>
<evidence type="ECO:0000313" key="1">
    <source>
        <dbReference type="EMBL" id="KAJ1950627.1"/>
    </source>
</evidence>
<gene>
    <name evidence="1" type="primary">TFB1</name>
    <name evidence="1" type="ORF">FBU59_000585</name>
</gene>
<comment type="caution">
    <text evidence="1">The sequence shown here is derived from an EMBL/GenBank/DDBJ whole genome shotgun (WGS) entry which is preliminary data.</text>
</comment>
<protein>
    <submittedName>
        <fullName evidence="1">RNA polymerase II transcription factor B subunit 1</fullName>
    </submittedName>
</protein>
<proteinExistence type="predicted"/>
<evidence type="ECO:0000313" key="2">
    <source>
        <dbReference type="Proteomes" id="UP001150603"/>
    </source>
</evidence>
<dbReference type="EMBL" id="JANBPW010000163">
    <property type="protein sequence ID" value="KAJ1950627.1"/>
    <property type="molecule type" value="Genomic_DNA"/>
</dbReference>
<dbReference type="Proteomes" id="UP001150603">
    <property type="component" value="Unassembled WGS sequence"/>
</dbReference>
<keyword evidence="2" id="KW-1185">Reference proteome</keyword>
<organism evidence="1 2">
    <name type="scientific">Linderina macrospora</name>
    <dbReference type="NCBI Taxonomy" id="4868"/>
    <lineage>
        <taxon>Eukaryota</taxon>
        <taxon>Fungi</taxon>
        <taxon>Fungi incertae sedis</taxon>
        <taxon>Zoopagomycota</taxon>
        <taxon>Kickxellomycotina</taxon>
        <taxon>Kickxellomycetes</taxon>
        <taxon>Kickxellales</taxon>
        <taxon>Kickxellaceae</taxon>
        <taxon>Linderina</taxon>
    </lineage>
</organism>
<name>A0ACC1JGN3_9FUNG</name>
<accession>A0ACC1JGN3</accession>
<sequence length="596" mass="66181">MLLLDGESLIHTSPTSCSKDEGTLYYTTKRILWVKQGTQTPNIVIQHEDFRLQQVSKADAKKVMLRISVMGPGQAPSDAPALTYTFAWKHANKEEALADRDKYVNELYKITPRKTAGSDAAAAGAGNAAGAAGAGSAAGTNGAGKGATSMGSLHPEFARVKIGSDPASADDIKLRQDVLSKNVDLAKLHRALVVSGLVSEEEFWSTRKHILETQAVQSQLRKGDSSTWLDLAPTTQDGGNFKYTITPNIAKRIFKEYPQVKRAYIDNVPHKIGEKQFWKRFLASRFFNRNRSTSAMKGNPDSIFDTCLRDEDNMLGDPERFSSQFIMRLLDLSRTEEDSVETGNVPDFTMRPGRFNESLSLIRRFNHHSELVLQSAIGTKRKELSAPSASEAVDRELDKAIVLPDLEVPRPEKRVKLNIQDQSRYLTSLVKGDVSMRSSDDEMQQRRSTFSISFDLSQSLEGCGNTQRTMAALTGSVRRVAFKSRPNRIKELSIPSSLNKAVEECYGAGTEMLRHLWAIMRVPMTPEKRQKADKIIAAFDSVHRHIRDTVTKANSAESKNANLGSTIEQMVQPVIDSLKAGKKEYERRVRGAQVSS</sequence>